<keyword evidence="1" id="KW-0805">Transcription regulation</keyword>
<dbReference type="EMBL" id="QQTP01000010">
    <property type="protein sequence ID" value="RDJ22432.1"/>
    <property type="molecule type" value="Genomic_DNA"/>
</dbReference>
<dbReference type="SMART" id="SM00344">
    <property type="entry name" value="HTH_ASNC"/>
    <property type="match status" value="1"/>
</dbReference>
<dbReference type="InterPro" id="IPR036390">
    <property type="entry name" value="WH_DNA-bd_sf"/>
</dbReference>
<dbReference type="GO" id="GO:0043565">
    <property type="term" value="F:sequence-specific DNA binding"/>
    <property type="evidence" value="ECO:0007669"/>
    <property type="project" value="InterPro"/>
</dbReference>
<dbReference type="RefSeq" id="WP_114830762.1">
    <property type="nucleotide sequence ID" value="NZ_QQTO01000005.1"/>
</dbReference>
<dbReference type="PANTHER" id="PTHR30154:SF53">
    <property type="entry name" value="HTH-TYPE TRANSCRIPTIONAL REGULATOR LRPC"/>
    <property type="match status" value="1"/>
</dbReference>
<feature type="domain" description="HTH asnC-type" evidence="4">
    <location>
        <begin position="1"/>
        <end position="53"/>
    </location>
</feature>
<dbReference type="Gene3D" id="3.30.70.920">
    <property type="match status" value="1"/>
</dbReference>
<accession>A0A370L2G8</accession>
<dbReference type="OrthoDB" id="9809462at2"/>
<reference evidence="6" key="1">
    <citation type="submission" date="2018-07" db="EMBL/GenBank/DDBJ databases">
        <authorList>
            <person name="Safronova V.I."/>
            <person name="Chirak E.R."/>
            <person name="Sazanova A.L."/>
        </authorList>
    </citation>
    <scope>NUCLEOTIDE SEQUENCE [LARGE SCALE GENOMIC DNA]</scope>
    <source>
        <strain evidence="6">RCAM04685</strain>
    </source>
</reference>
<comment type="caution">
    <text evidence="5">The sequence shown here is derived from an EMBL/GenBank/DDBJ whole genome shotgun (WGS) entry which is preliminary data.</text>
</comment>
<keyword evidence="6" id="KW-1185">Reference proteome</keyword>
<dbReference type="GO" id="GO:0043200">
    <property type="term" value="P:response to amino acid"/>
    <property type="evidence" value="ECO:0007669"/>
    <property type="project" value="TreeGrafter"/>
</dbReference>
<dbReference type="PANTHER" id="PTHR30154">
    <property type="entry name" value="LEUCINE-RESPONSIVE REGULATORY PROTEIN"/>
    <property type="match status" value="1"/>
</dbReference>
<organism evidence="5 6">
    <name type="scientific">Bosea caraganae</name>
    <dbReference type="NCBI Taxonomy" id="2763117"/>
    <lineage>
        <taxon>Bacteria</taxon>
        <taxon>Pseudomonadati</taxon>
        <taxon>Pseudomonadota</taxon>
        <taxon>Alphaproteobacteria</taxon>
        <taxon>Hyphomicrobiales</taxon>
        <taxon>Boseaceae</taxon>
        <taxon>Bosea</taxon>
    </lineage>
</organism>
<name>A0A370L2G8_9HYPH</name>
<dbReference type="InterPro" id="IPR036388">
    <property type="entry name" value="WH-like_DNA-bd_sf"/>
</dbReference>
<dbReference type="InterPro" id="IPR019887">
    <property type="entry name" value="Tscrpt_reg_AsnC/Lrp_C"/>
</dbReference>
<evidence type="ECO:0000313" key="6">
    <source>
        <dbReference type="Proteomes" id="UP000255207"/>
    </source>
</evidence>
<dbReference type="Gene3D" id="1.10.10.10">
    <property type="entry name" value="Winged helix-like DNA-binding domain superfamily/Winged helix DNA-binding domain"/>
    <property type="match status" value="1"/>
</dbReference>
<dbReference type="InterPro" id="IPR019888">
    <property type="entry name" value="Tscrpt_reg_AsnC-like"/>
</dbReference>
<evidence type="ECO:0000256" key="1">
    <source>
        <dbReference type="ARBA" id="ARBA00023015"/>
    </source>
</evidence>
<dbReference type="PROSITE" id="PS00519">
    <property type="entry name" value="HTH_ASNC_1"/>
    <property type="match status" value="1"/>
</dbReference>
<proteinExistence type="predicted"/>
<keyword evidence="2" id="KW-0238">DNA-binding</keyword>
<dbReference type="SUPFAM" id="SSF46785">
    <property type="entry name" value="Winged helix' DNA-binding domain"/>
    <property type="match status" value="1"/>
</dbReference>
<dbReference type="Pfam" id="PF13404">
    <property type="entry name" value="HTH_AsnC-type"/>
    <property type="match status" value="1"/>
</dbReference>
<dbReference type="InterPro" id="IPR019885">
    <property type="entry name" value="Tscrpt_reg_HTH_AsnC-type_CS"/>
</dbReference>
<protein>
    <submittedName>
        <fullName evidence="5">Lrp/AsnC family transcriptional regulator</fullName>
    </submittedName>
</protein>
<evidence type="ECO:0000313" key="5">
    <source>
        <dbReference type="EMBL" id="RDJ22432.1"/>
    </source>
</evidence>
<dbReference type="GO" id="GO:0005829">
    <property type="term" value="C:cytosol"/>
    <property type="evidence" value="ECO:0007669"/>
    <property type="project" value="TreeGrafter"/>
</dbReference>
<dbReference type="Proteomes" id="UP000255207">
    <property type="component" value="Unassembled WGS sequence"/>
</dbReference>
<dbReference type="PROSITE" id="PS50956">
    <property type="entry name" value="HTH_ASNC_2"/>
    <property type="match status" value="1"/>
</dbReference>
<gene>
    <name evidence="5" type="ORF">DWE98_18435</name>
</gene>
<evidence type="ECO:0000256" key="2">
    <source>
        <dbReference type="ARBA" id="ARBA00023125"/>
    </source>
</evidence>
<sequence>MDDKDRLLLNLLRQDARRPLVALARDLGLSRSATQERLAKLRRTGIVAGFTTIEDRQPQQRQSAHLLVRLQAGKTCAQVVPRLRQRPEIVLIHSVAGALDLILRVEADTITEVEATRAAVAATPGIAEATTLVALERHLG</sequence>
<dbReference type="SUPFAM" id="SSF54909">
    <property type="entry name" value="Dimeric alpha+beta barrel"/>
    <property type="match status" value="1"/>
</dbReference>
<dbReference type="InterPro" id="IPR011008">
    <property type="entry name" value="Dimeric_a/b-barrel"/>
</dbReference>
<dbReference type="AlphaFoldDB" id="A0A370L2G8"/>
<dbReference type="PRINTS" id="PR00033">
    <property type="entry name" value="HTHASNC"/>
</dbReference>
<evidence type="ECO:0000256" key="3">
    <source>
        <dbReference type="ARBA" id="ARBA00023163"/>
    </source>
</evidence>
<dbReference type="Pfam" id="PF01037">
    <property type="entry name" value="AsnC_trans_reg"/>
    <property type="match status" value="1"/>
</dbReference>
<dbReference type="InterPro" id="IPR000485">
    <property type="entry name" value="AsnC-type_HTH_dom"/>
</dbReference>
<keyword evidence="3" id="KW-0804">Transcription</keyword>
<evidence type="ECO:0000259" key="4">
    <source>
        <dbReference type="PROSITE" id="PS50956"/>
    </source>
</evidence>